<gene>
    <name evidence="2" type="primary">traN</name>
    <name evidence="2" type="ORF">QZM56_32705</name>
</gene>
<dbReference type="Pfam" id="PF06986">
    <property type="entry name" value="F_T4SS_TraN"/>
    <property type="match status" value="2"/>
</dbReference>
<proteinExistence type="predicted"/>
<evidence type="ECO:0000256" key="1">
    <source>
        <dbReference type="SAM" id="SignalP"/>
    </source>
</evidence>
<dbReference type="Proteomes" id="UP001172109">
    <property type="component" value="Unassembled WGS sequence"/>
</dbReference>
<dbReference type="NCBIfam" id="NF009015">
    <property type="entry name" value="PRK12355.3-1"/>
    <property type="match status" value="1"/>
</dbReference>
<feature type="signal peptide" evidence="1">
    <location>
        <begin position="1"/>
        <end position="42"/>
    </location>
</feature>
<evidence type="ECO:0000313" key="3">
    <source>
        <dbReference type="Proteomes" id="UP001172109"/>
    </source>
</evidence>
<dbReference type="RefSeq" id="WP_226158948.1">
    <property type="nucleotide sequence ID" value="NZ_CP090638.1"/>
</dbReference>
<name>A0AAP4R862_9BURK</name>
<dbReference type="AlphaFoldDB" id="A0AAP4R862"/>
<accession>A0AAP4R862</accession>
<feature type="chain" id="PRO_5044475392" evidence="1">
    <location>
        <begin position="43"/>
        <end position="436"/>
    </location>
</feature>
<reference evidence="2" key="1">
    <citation type="submission" date="2023-07" db="EMBL/GenBank/DDBJ databases">
        <title>A collection of bacterial strains from the Burkholderia cepacia Research Laboratory and Repository.</title>
        <authorList>
            <person name="Lipuma J."/>
            <person name="Spilker T."/>
            <person name="Caverly L."/>
        </authorList>
    </citation>
    <scope>NUCLEOTIDE SEQUENCE</scope>
    <source>
        <strain evidence="2">AU44979</strain>
    </source>
</reference>
<sequence length="436" mass="45665">MQLVRTAGRTMNIRALMFAARAFTLVGSVMTVTLLAAPVAYAAPTCQRTGSTCIEPAGTRIINGIPLYQDCWNYQDTYECQAASTVNDCAPLQQQGCGLVNQQCVSYNDAVQGSCDTMQYTYQCLDTPAHTTTVTQCTNTMCAPGAGCFSSSSGADGALGKVVAGLETGREAGAYGVGGGNVNIFKGYDSSCSIKVLGGLEIKSCCTSNGGGAAYSNNAIGSAAVSAGLSVGGTAAKQGIALGSKYVFDQLYETVDSSIVNSGLLQMGAWADRALSTSGTFGAYGFSFSFSLTNGVQLADFNPYVFAAEIAAQLIQMWLACSPDEQVLSLKRGQNLCVQYNQGCSKRVLGVCVEEKKSYCCFNSLIAKLVNQQGKAQLGIPFAGCGGFTADQLQRIDFSSIDFTEFVNSIQSKAVDEDAILQRVRQSIGSGKGVSQ</sequence>
<dbReference type="InterPro" id="IPR014121">
    <property type="entry name" value="TraN_Ftype"/>
</dbReference>
<protein>
    <submittedName>
        <fullName evidence="2">Conjugal transfer protein TraN</fullName>
    </submittedName>
</protein>
<evidence type="ECO:0000313" key="2">
    <source>
        <dbReference type="EMBL" id="MDN7569272.1"/>
    </source>
</evidence>
<keyword evidence="1" id="KW-0732">Signal</keyword>
<comment type="caution">
    <text evidence="2">The sequence shown here is derived from an EMBL/GenBank/DDBJ whole genome shotgun (WGS) entry which is preliminary data.</text>
</comment>
<organism evidence="2 3">
    <name type="scientific">Burkholderia contaminans</name>
    <dbReference type="NCBI Taxonomy" id="488447"/>
    <lineage>
        <taxon>Bacteria</taxon>
        <taxon>Pseudomonadati</taxon>
        <taxon>Pseudomonadota</taxon>
        <taxon>Betaproteobacteria</taxon>
        <taxon>Burkholderiales</taxon>
        <taxon>Burkholderiaceae</taxon>
        <taxon>Burkholderia</taxon>
        <taxon>Burkholderia cepacia complex</taxon>
    </lineage>
</organism>
<dbReference type="EMBL" id="JAUJQS010000034">
    <property type="protein sequence ID" value="MDN7569272.1"/>
    <property type="molecule type" value="Genomic_DNA"/>
</dbReference>